<feature type="transmembrane region" description="Helical" evidence="4">
    <location>
        <begin position="415"/>
        <end position="437"/>
    </location>
</feature>
<evidence type="ECO:0000256" key="3">
    <source>
        <dbReference type="SAM" id="MobiDB-lite"/>
    </source>
</evidence>
<dbReference type="GO" id="GO:0043682">
    <property type="term" value="F:P-type divalent copper transporter activity"/>
    <property type="evidence" value="ECO:0007669"/>
    <property type="project" value="TreeGrafter"/>
</dbReference>
<dbReference type="AlphaFoldDB" id="A0AAD5LKP3"/>
<keyword evidence="4" id="KW-0812">Transmembrane</keyword>
<dbReference type="PRINTS" id="PR00119">
    <property type="entry name" value="CATATPASE"/>
</dbReference>
<dbReference type="InterPro" id="IPR023214">
    <property type="entry name" value="HAD_sf"/>
</dbReference>
<keyword evidence="4" id="KW-1133">Transmembrane helix</keyword>
<dbReference type="InterPro" id="IPR008250">
    <property type="entry name" value="ATPase_P-typ_transduc_dom_A_sf"/>
</dbReference>
<dbReference type="SUPFAM" id="SSF56784">
    <property type="entry name" value="HAD-like"/>
    <property type="match status" value="1"/>
</dbReference>
<evidence type="ECO:0008006" key="7">
    <source>
        <dbReference type="Google" id="ProtNLM"/>
    </source>
</evidence>
<feature type="region of interest" description="Disordered" evidence="3">
    <location>
        <begin position="1"/>
        <end position="40"/>
    </location>
</feature>
<keyword evidence="6" id="KW-1185">Reference proteome</keyword>
<keyword evidence="4" id="KW-0472">Membrane</keyword>
<dbReference type="SUPFAM" id="SSF81653">
    <property type="entry name" value="Calcium ATPase, transduction domain A"/>
    <property type="match status" value="1"/>
</dbReference>
<evidence type="ECO:0000313" key="5">
    <source>
        <dbReference type="EMBL" id="KAJ0401908.1"/>
    </source>
</evidence>
<comment type="caution">
    <text evidence="5">The sequence shown here is derived from an EMBL/GenBank/DDBJ whole genome shotgun (WGS) entry which is preliminary data.</text>
</comment>
<evidence type="ECO:0000256" key="1">
    <source>
        <dbReference type="ARBA" id="ARBA00004127"/>
    </source>
</evidence>
<accession>A0AAD5LKP3</accession>
<dbReference type="InterPro" id="IPR036412">
    <property type="entry name" value="HAD-like_sf"/>
</dbReference>
<dbReference type="PRINTS" id="PR00120">
    <property type="entry name" value="HATPASE"/>
</dbReference>
<dbReference type="Gene3D" id="2.70.150.10">
    <property type="entry name" value="Calcium-transporting ATPase, cytoplasmic transduction domain A"/>
    <property type="match status" value="1"/>
</dbReference>
<feature type="transmembrane region" description="Helical" evidence="4">
    <location>
        <begin position="443"/>
        <end position="463"/>
    </location>
</feature>
<feature type="compositionally biased region" description="Polar residues" evidence="3">
    <location>
        <begin position="508"/>
        <end position="520"/>
    </location>
</feature>
<sequence>MGRRKKQAPARPDDAPAGMATGAEAVEVGGGSGPPEAVNGALLPRADAVSSCKDKPCCSSEKKKEAVEEVVTPKTSCKDKPCCNSEKKKETVEEVVAPKTSCKDKPCCNSEKKKEAVEEVVAPKTSCKDKPCCSSEKKKETVEEVVAPKTSCKDKPCCNSDNDAVISKSSCSNKASEQKSSCSGSVGKVAGDKATGCCAIKKARKVDKEVGSIVIGGTINAHGVLTVRVTHTINESMLARIVHLVDDAQAMKSRTEGLADAVSSYFTTFIICVAAVAFCDTPRPEARLVVEELRARKIQTWIVTGDQRETALAVAESLGIPDVTVIADALPHDKVDKVRLLQGIGKRVAFIGDGVNDGPALAMADVGVALGAGTDVALESADLVLVKDDLRDLLNAWDLSRATNRLIRWNFTWGFLYNFAMMPLACGALYPFFGLIIPPAFAGLSELLSSVPVILFSLLLNLWRPPFQDAKTDTLDARDETVITISGSNLSSSGGSQSSGPFAGVERSNVSETTPLLGSK</sequence>
<proteinExistence type="predicted"/>
<dbReference type="PANTHER" id="PTHR43520:SF8">
    <property type="entry name" value="P-TYPE CU(+) TRANSPORTER"/>
    <property type="match status" value="1"/>
</dbReference>
<dbReference type="NCBIfam" id="TIGR01494">
    <property type="entry name" value="ATPase_P-type"/>
    <property type="match status" value="1"/>
</dbReference>
<keyword evidence="2" id="KW-1278">Translocase</keyword>
<evidence type="ECO:0000256" key="4">
    <source>
        <dbReference type="SAM" id="Phobius"/>
    </source>
</evidence>
<dbReference type="PANTHER" id="PTHR43520">
    <property type="entry name" value="ATP7, ISOFORM B"/>
    <property type="match status" value="1"/>
</dbReference>
<dbReference type="GO" id="GO:0055070">
    <property type="term" value="P:copper ion homeostasis"/>
    <property type="evidence" value="ECO:0007669"/>
    <property type="project" value="TreeGrafter"/>
</dbReference>
<reference evidence="5" key="1">
    <citation type="submission" date="2021-12" db="EMBL/GenBank/DDBJ databases">
        <title>Prjna785345.</title>
        <authorList>
            <person name="Rujirawat T."/>
            <person name="Krajaejun T."/>
        </authorList>
    </citation>
    <scope>NUCLEOTIDE SEQUENCE</scope>
    <source>
        <strain evidence="5">Pi057C3</strain>
    </source>
</reference>
<dbReference type="Proteomes" id="UP001209570">
    <property type="component" value="Unassembled WGS sequence"/>
</dbReference>
<evidence type="ECO:0000256" key="2">
    <source>
        <dbReference type="ARBA" id="ARBA00022967"/>
    </source>
</evidence>
<evidence type="ECO:0000313" key="6">
    <source>
        <dbReference type="Proteomes" id="UP001209570"/>
    </source>
</evidence>
<feature type="region of interest" description="Disordered" evidence="3">
    <location>
        <begin position="486"/>
        <end position="520"/>
    </location>
</feature>
<dbReference type="EMBL" id="JAKCXM010000115">
    <property type="protein sequence ID" value="KAJ0401908.1"/>
    <property type="molecule type" value="Genomic_DNA"/>
</dbReference>
<feature type="compositionally biased region" description="Low complexity" evidence="3">
    <location>
        <begin position="17"/>
        <end position="27"/>
    </location>
</feature>
<dbReference type="Pfam" id="PF00702">
    <property type="entry name" value="Hydrolase"/>
    <property type="match status" value="1"/>
</dbReference>
<dbReference type="GO" id="GO:0016887">
    <property type="term" value="F:ATP hydrolysis activity"/>
    <property type="evidence" value="ECO:0007669"/>
    <property type="project" value="InterPro"/>
</dbReference>
<name>A0AAD5LKP3_PYTIN</name>
<dbReference type="GO" id="GO:0016020">
    <property type="term" value="C:membrane"/>
    <property type="evidence" value="ECO:0007669"/>
    <property type="project" value="InterPro"/>
</dbReference>
<dbReference type="GO" id="GO:0005524">
    <property type="term" value="F:ATP binding"/>
    <property type="evidence" value="ECO:0007669"/>
    <property type="project" value="InterPro"/>
</dbReference>
<gene>
    <name evidence="5" type="ORF">P43SY_003525</name>
</gene>
<dbReference type="PROSITE" id="PS01229">
    <property type="entry name" value="COF_2"/>
    <property type="match status" value="1"/>
</dbReference>
<protein>
    <recommendedName>
        <fullName evidence="7">Copper-translocating P-type ATPase</fullName>
    </recommendedName>
</protein>
<comment type="subcellular location">
    <subcellularLocation>
        <location evidence="1">Endomembrane system</location>
        <topology evidence="1">Multi-pass membrane protein</topology>
    </subcellularLocation>
</comment>
<organism evidence="5 6">
    <name type="scientific">Pythium insidiosum</name>
    <name type="common">Pythiosis disease agent</name>
    <dbReference type="NCBI Taxonomy" id="114742"/>
    <lineage>
        <taxon>Eukaryota</taxon>
        <taxon>Sar</taxon>
        <taxon>Stramenopiles</taxon>
        <taxon>Oomycota</taxon>
        <taxon>Peronosporomycetes</taxon>
        <taxon>Pythiales</taxon>
        <taxon>Pythiaceae</taxon>
        <taxon>Pythium</taxon>
    </lineage>
</organism>
<dbReference type="GO" id="GO:0012505">
    <property type="term" value="C:endomembrane system"/>
    <property type="evidence" value="ECO:0007669"/>
    <property type="project" value="UniProtKB-SubCell"/>
</dbReference>
<dbReference type="InterPro" id="IPR001757">
    <property type="entry name" value="P_typ_ATPase"/>
</dbReference>
<dbReference type="Gene3D" id="3.40.50.1000">
    <property type="entry name" value="HAD superfamily/HAD-like"/>
    <property type="match status" value="1"/>
</dbReference>
<dbReference type="GO" id="GO:0005507">
    <property type="term" value="F:copper ion binding"/>
    <property type="evidence" value="ECO:0007669"/>
    <property type="project" value="TreeGrafter"/>
</dbReference>
<feature type="compositionally biased region" description="Low complexity" evidence="3">
    <location>
        <begin position="486"/>
        <end position="500"/>
    </location>
</feature>